<reference evidence="2" key="3">
    <citation type="submission" date="2022-01" db="EMBL/GenBank/DDBJ databases">
        <title>Novel bile acid biosynthetic pathways are enriched in the microbiome of centenarians.</title>
        <authorList>
            <person name="Sato Y."/>
            <person name="Atarashi K."/>
            <person name="Plichta R.D."/>
            <person name="Arai Y."/>
            <person name="Sasajima S."/>
            <person name="Kearney M.S."/>
            <person name="Suda W."/>
            <person name="Takeshita K."/>
            <person name="Sasaki T."/>
            <person name="Okamoto S."/>
            <person name="Skelly N.A."/>
            <person name="Okamura Y."/>
            <person name="Vlamakis H."/>
            <person name="Li Y."/>
            <person name="Tanoue T."/>
            <person name="Takei H."/>
            <person name="Nittono H."/>
            <person name="Narushima S."/>
            <person name="Irie J."/>
            <person name="Itoh H."/>
            <person name="Moriya K."/>
            <person name="Sugiura Y."/>
            <person name="Suematsu M."/>
            <person name="Moritoki N."/>
            <person name="Shibata S."/>
            <person name="Littman R.D."/>
            <person name="Fischbach A.M."/>
            <person name="Uwamino Y."/>
            <person name="Inoue T."/>
            <person name="Honda A."/>
            <person name="Hattori M."/>
            <person name="Murai T."/>
            <person name="Xavier J.R."/>
            <person name="Hirose N."/>
            <person name="Honda K."/>
        </authorList>
    </citation>
    <scope>NUCLEOTIDE SEQUENCE</scope>
    <source>
        <strain evidence="2">CE91-St12</strain>
    </source>
</reference>
<evidence type="ECO:0000313" key="5">
    <source>
        <dbReference type="Proteomes" id="UP000095419"/>
    </source>
</evidence>
<dbReference type="GO" id="GO:0016787">
    <property type="term" value="F:hydrolase activity"/>
    <property type="evidence" value="ECO:0007669"/>
    <property type="project" value="UniProtKB-KW"/>
</dbReference>
<dbReference type="EMBL" id="BQNL01000001">
    <property type="protein sequence ID" value="GKH15105.1"/>
    <property type="molecule type" value="Genomic_DNA"/>
</dbReference>
<dbReference type="EMBL" id="QRXV01000008">
    <property type="protein sequence ID" value="RGU39528.1"/>
    <property type="molecule type" value="Genomic_DNA"/>
</dbReference>
<dbReference type="EMBL" id="CYZF01000011">
    <property type="protein sequence ID" value="CUP32779.1"/>
    <property type="molecule type" value="Genomic_DNA"/>
</dbReference>
<dbReference type="Pfam" id="PF12710">
    <property type="entry name" value="HAD"/>
    <property type="match status" value="1"/>
</dbReference>
<gene>
    <name evidence="2" type="ORF">CE91St12_33150</name>
    <name evidence="4" type="ORF">DWW83_09355</name>
    <name evidence="1" type="ORF">ERS417307_03483</name>
    <name evidence="3" type="ORF">POZ10_08395</name>
</gene>
<evidence type="ECO:0000313" key="3">
    <source>
        <dbReference type="EMBL" id="MDC1900637.1"/>
    </source>
</evidence>
<dbReference type="Proteomes" id="UP001222603">
    <property type="component" value="Unassembled WGS sequence"/>
</dbReference>
<protein>
    <submittedName>
        <fullName evidence="3">Haloacid dehalogenase-like hydrolase</fullName>
    </submittedName>
    <submittedName>
        <fullName evidence="1">WbuN protein</fullName>
    </submittedName>
</protein>
<organism evidence="1 5">
    <name type="scientific">Bacteroides uniformis</name>
    <dbReference type="NCBI Taxonomy" id="820"/>
    <lineage>
        <taxon>Bacteria</taxon>
        <taxon>Pseudomonadati</taxon>
        <taxon>Bacteroidota</taxon>
        <taxon>Bacteroidia</taxon>
        <taxon>Bacteroidales</taxon>
        <taxon>Bacteroidaceae</taxon>
        <taxon>Bacteroides</taxon>
    </lineage>
</organism>
<dbReference type="InterPro" id="IPR036412">
    <property type="entry name" value="HAD-like_sf"/>
</dbReference>
<dbReference type="RefSeq" id="WP_057089486.1">
    <property type="nucleotide sequence ID" value="NZ_BQNL01000001.1"/>
</dbReference>
<dbReference type="Proteomes" id="UP001055048">
    <property type="component" value="Unassembled WGS sequence"/>
</dbReference>
<dbReference type="Proteomes" id="UP000095419">
    <property type="component" value="Unassembled WGS sequence"/>
</dbReference>
<dbReference type="Gene3D" id="3.40.50.1000">
    <property type="entry name" value="HAD superfamily/HAD-like"/>
    <property type="match status" value="1"/>
</dbReference>
<accession>A0A174MG90</accession>
<name>A0A174MG90_BACUN</name>
<evidence type="ECO:0000313" key="4">
    <source>
        <dbReference type="EMBL" id="RGU39528.1"/>
    </source>
</evidence>
<reference evidence="4 6" key="2">
    <citation type="submission" date="2018-08" db="EMBL/GenBank/DDBJ databases">
        <title>A genome reference for cultivated species of the human gut microbiota.</title>
        <authorList>
            <person name="Zou Y."/>
            <person name="Xue W."/>
            <person name="Luo G."/>
        </authorList>
    </citation>
    <scope>NUCLEOTIDE SEQUENCE [LARGE SCALE GENOMIC DNA]</scope>
    <source>
        <strain evidence="4 6">AF17-20</strain>
    </source>
</reference>
<reference evidence="1 5" key="1">
    <citation type="submission" date="2015-09" db="EMBL/GenBank/DDBJ databases">
        <authorList>
            <consortium name="Pathogen Informatics"/>
        </authorList>
    </citation>
    <scope>NUCLEOTIDE SEQUENCE [LARGE SCALE GENOMIC DNA]</scope>
    <source>
        <strain evidence="1 5">2789STDY5608791</strain>
    </source>
</reference>
<dbReference type="SUPFAM" id="SSF56784">
    <property type="entry name" value="HAD-like"/>
    <property type="match status" value="1"/>
</dbReference>
<dbReference type="AlphaFoldDB" id="A0A174MG90"/>
<evidence type="ECO:0000313" key="6">
    <source>
        <dbReference type="Proteomes" id="UP000284022"/>
    </source>
</evidence>
<proteinExistence type="predicted"/>
<dbReference type="InterPro" id="IPR023214">
    <property type="entry name" value="HAD_sf"/>
</dbReference>
<sequence length="225" mass="26195">MVSKIVKKNVIYVDICGTLYLSNTTFDFLNFYFSKNSLWTLFHYIYTSIIGRLINKTFINIVGVDVTRMLAVLFLKGIKRSTLELAAQNFYDNFLYKRRNKLAFDLLYELKEKNTLFLASATLDFIAEIISKNIGIPVAISTELFYLDNVCMGSYKEEVMGNKYDTLEKKNFCLDSYIVITDNISDAKLVQKSLFSYVFVNTSMQKKWNKIFSKNMNNIKMIHYA</sequence>
<dbReference type="EMBL" id="JAQNSI010000238">
    <property type="protein sequence ID" value="MDC1900637.1"/>
    <property type="molecule type" value="Genomic_DNA"/>
</dbReference>
<evidence type="ECO:0000313" key="2">
    <source>
        <dbReference type="EMBL" id="GKH15105.1"/>
    </source>
</evidence>
<reference evidence="3" key="4">
    <citation type="submission" date="2022-10" db="EMBL/GenBank/DDBJ databases">
        <title>Human gut microbiome strain richness.</title>
        <authorList>
            <person name="Chen-Liaw A."/>
        </authorList>
    </citation>
    <scope>NUCLEOTIDE SEQUENCE</scope>
    <source>
        <strain evidence="3">1001713st1_F9_1001713B170221_170320</strain>
    </source>
</reference>
<keyword evidence="3" id="KW-0378">Hydrolase</keyword>
<dbReference type="Proteomes" id="UP000284022">
    <property type="component" value="Unassembled WGS sequence"/>
</dbReference>
<evidence type="ECO:0000313" key="1">
    <source>
        <dbReference type="EMBL" id="CUP32779.1"/>
    </source>
</evidence>